<dbReference type="EMBL" id="JBHSGG010000035">
    <property type="protein sequence ID" value="MFC4729038.1"/>
    <property type="molecule type" value="Genomic_DNA"/>
</dbReference>
<keyword evidence="1" id="KW-1133">Transmembrane helix</keyword>
<protein>
    <submittedName>
        <fullName evidence="2">DUF2269 family protein</fullName>
    </submittedName>
</protein>
<dbReference type="RefSeq" id="WP_377005108.1">
    <property type="nucleotide sequence ID" value="NZ_JBHSGG010000035.1"/>
</dbReference>
<feature type="transmembrane region" description="Helical" evidence="1">
    <location>
        <begin position="134"/>
        <end position="154"/>
    </location>
</feature>
<feature type="transmembrane region" description="Helical" evidence="1">
    <location>
        <begin position="12"/>
        <end position="34"/>
    </location>
</feature>
<keyword evidence="1" id="KW-0472">Membrane</keyword>
<keyword evidence="1" id="KW-0812">Transmembrane</keyword>
<organism evidence="2 3">
    <name type="scientific">Coralloluteibacterium thermophilum</name>
    <dbReference type="NCBI Taxonomy" id="2707049"/>
    <lineage>
        <taxon>Bacteria</taxon>
        <taxon>Pseudomonadati</taxon>
        <taxon>Pseudomonadota</taxon>
        <taxon>Gammaproteobacteria</taxon>
        <taxon>Lysobacterales</taxon>
        <taxon>Lysobacteraceae</taxon>
        <taxon>Coralloluteibacterium</taxon>
    </lineage>
</organism>
<comment type="caution">
    <text evidence="2">The sequence shown here is derived from an EMBL/GenBank/DDBJ whole genome shotgun (WGS) entry which is preliminary data.</text>
</comment>
<accession>A0ABV9NPI1</accession>
<gene>
    <name evidence="2" type="ORF">ACFO3Q_12760</name>
</gene>
<dbReference type="Pfam" id="PF10027">
    <property type="entry name" value="DUF2269"/>
    <property type="match status" value="1"/>
</dbReference>
<evidence type="ECO:0000313" key="2">
    <source>
        <dbReference type="EMBL" id="MFC4729038.1"/>
    </source>
</evidence>
<feature type="transmembrane region" description="Helical" evidence="1">
    <location>
        <begin position="41"/>
        <end position="65"/>
    </location>
</feature>
<evidence type="ECO:0000256" key="1">
    <source>
        <dbReference type="SAM" id="Phobius"/>
    </source>
</evidence>
<reference evidence="3" key="1">
    <citation type="journal article" date="2019" name="Int. J. Syst. Evol. Microbiol.">
        <title>The Global Catalogue of Microorganisms (GCM) 10K type strain sequencing project: providing services to taxonomists for standard genome sequencing and annotation.</title>
        <authorList>
            <consortium name="The Broad Institute Genomics Platform"/>
            <consortium name="The Broad Institute Genome Sequencing Center for Infectious Disease"/>
            <person name="Wu L."/>
            <person name="Ma J."/>
        </authorList>
    </citation>
    <scope>NUCLEOTIDE SEQUENCE [LARGE SCALE GENOMIC DNA]</scope>
    <source>
        <strain evidence="3">CGMCC 1.13574</strain>
    </source>
</reference>
<dbReference type="InterPro" id="IPR018729">
    <property type="entry name" value="DUF2269_transmembrane"/>
</dbReference>
<sequence>MDPQTLYLALKTLHVIGATVLLGTGAGIAFFMLMAHRTRDAALVAHTAGVVVIADLLFTASAVIVQPLTGAGLAHLLGFDLFRGWMGWSLLLYVVTGAFWLPVVWIQLRMRDLARIAAATGAPLPPAYDRLYRIWFACGVPAFAAVLGIVWLMVAKPA</sequence>
<keyword evidence="3" id="KW-1185">Reference proteome</keyword>
<dbReference type="Proteomes" id="UP001595892">
    <property type="component" value="Unassembled WGS sequence"/>
</dbReference>
<evidence type="ECO:0000313" key="3">
    <source>
        <dbReference type="Proteomes" id="UP001595892"/>
    </source>
</evidence>
<feature type="transmembrane region" description="Helical" evidence="1">
    <location>
        <begin position="85"/>
        <end position="106"/>
    </location>
</feature>
<name>A0ABV9NPI1_9GAMM</name>
<proteinExistence type="predicted"/>